<keyword evidence="2" id="KW-0813">Transport</keyword>
<feature type="transmembrane region" description="Helical" evidence="7">
    <location>
        <begin position="187"/>
        <end position="204"/>
    </location>
</feature>
<protein>
    <recommendedName>
        <fullName evidence="10">Cystinosin</fullName>
    </recommendedName>
</protein>
<feature type="transmembrane region" description="Helical" evidence="7">
    <location>
        <begin position="12"/>
        <end position="36"/>
    </location>
</feature>
<dbReference type="InterPro" id="IPR006603">
    <property type="entry name" value="PQ-loop_rpt"/>
</dbReference>
<dbReference type="EMBL" id="RSCD01000023">
    <property type="protein sequence ID" value="RSH83737.1"/>
    <property type="molecule type" value="Genomic_DNA"/>
</dbReference>
<dbReference type="GO" id="GO:0000324">
    <property type="term" value="C:fungal-type vacuole"/>
    <property type="evidence" value="ECO:0007669"/>
    <property type="project" value="TreeGrafter"/>
</dbReference>
<dbReference type="STRING" id="1890683.A0A427XY71"/>
<keyword evidence="3 7" id="KW-0812">Transmembrane</keyword>
<organism evidence="8 9">
    <name type="scientific">Saitozyma podzolica</name>
    <dbReference type="NCBI Taxonomy" id="1890683"/>
    <lineage>
        <taxon>Eukaryota</taxon>
        <taxon>Fungi</taxon>
        <taxon>Dikarya</taxon>
        <taxon>Basidiomycota</taxon>
        <taxon>Agaricomycotina</taxon>
        <taxon>Tremellomycetes</taxon>
        <taxon>Tremellales</taxon>
        <taxon>Trimorphomycetaceae</taxon>
        <taxon>Saitozyma</taxon>
    </lineage>
</organism>
<evidence type="ECO:0000256" key="7">
    <source>
        <dbReference type="SAM" id="Phobius"/>
    </source>
</evidence>
<evidence type="ECO:0000256" key="6">
    <source>
        <dbReference type="ARBA" id="ARBA00023136"/>
    </source>
</evidence>
<evidence type="ECO:0000256" key="3">
    <source>
        <dbReference type="ARBA" id="ARBA00022692"/>
    </source>
</evidence>
<dbReference type="OrthoDB" id="75720at2759"/>
<keyword evidence="6 7" id="KW-0472">Membrane</keyword>
<feature type="transmembrane region" description="Helical" evidence="7">
    <location>
        <begin position="224"/>
        <end position="245"/>
    </location>
</feature>
<comment type="subcellular location">
    <subcellularLocation>
        <location evidence="1">Endomembrane system</location>
        <topology evidence="1">Multi-pass membrane protein</topology>
    </subcellularLocation>
</comment>
<dbReference type="GO" id="GO:0012505">
    <property type="term" value="C:endomembrane system"/>
    <property type="evidence" value="ECO:0007669"/>
    <property type="project" value="UniProtKB-SubCell"/>
</dbReference>
<accession>A0A427XY71</accession>
<dbReference type="SMART" id="SM00679">
    <property type="entry name" value="CTNS"/>
    <property type="match status" value="2"/>
</dbReference>
<feature type="transmembrane region" description="Helical" evidence="7">
    <location>
        <begin position="257"/>
        <end position="280"/>
    </location>
</feature>
<gene>
    <name evidence="8" type="ORF">EHS25_005352</name>
</gene>
<dbReference type="Pfam" id="PF04193">
    <property type="entry name" value="PQ-loop"/>
    <property type="match status" value="2"/>
</dbReference>
<dbReference type="InterPro" id="IPR005282">
    <property type="entry name" value="LC_transporter"/>
</dbReference>
<evidence type="ECO:0008006" key="10">
    <source>
        <dbReference type="Google" id="ProtNLM"/>
    </source>
</evidence>
<dbReference type="GO" id="GO:0005774">
    <property type="term" value="C:vacuolar membrane"/>
    <property type="evidence" value="ECO:0007669"/>
    <property type="project" value="TreeGrafter"/>
</dbReference>
<keyword evidence="4" id="KW-0677">Repeat</keyword>
<comment type="caution">
    <text evidence="8">The sequence shown here is derived from an EMBL/GenBank/DDBJ whole genome shotgun (WGS) entry which is preliminary data.</text>
</comment>
<dbReference type="Proteomes" id="UP000279259">
    <property type="component" value="Unassembled WGS sequence"/>
</dbReference>
<keyword evidence="5 7" id="KW-1133">Transmembrane helix</keyword>
<feature type="transmembrane region" description="Helical" evidence="7">
    <location>
        <begin position="87"/>
        <end position="114"/>
    </location>
</feature>
<dbReference type="PANTHER" id="PTHR13131">
    <property type="entry name" value="CYSTINOSIN"/>
    <property type="match status" value="1"/>
</dbReference>
<evidence type="ECO:0000313" key="8">
    <source>
        <dbReference type="EMBL" id="RSH83737.1"/>
    </source>
</evidence>
<keyword evidence="9" id="KW-1185">Reference proteome</keyword>
<evidence type="ECO:0000256" key="5">
    <source>
        <dbReference type="ARBA" id="ARBA00022989"/>
    </source>
</evidence>
<reference evidence="8 9" key="1">
    <citation type="submission" date="2018-11" db="EMBL/GenBank/DDBJ databases">
        <title>Genome sequence of Saitozyma podzolica DSM 27192.</title>
        <authorList>
            <person name="Aliyu H."/>
            <person name="Gorte O."/>
            <person name="Ochsenreither K."/>
        </authorList>
    </citation>
    <scope>NUCLEOTIDE SEQUENCE [LARGE SCALE GENOMIC DNA]</scope>
    <source>
        <strain evidence="8 9">DSM 27192</strain>
    </source>
</reference>
<feature type="transmembrane region" description="Helical" evidence="7">
    <location>
        <begin position="161"/>
        <end position="181"/>
    </location>
</feature>
<feature type="transmembrane region" description="Helical" evidence="7">
    <location>
        <begin position="48"/>
        <end position="67"/>
    </location>
</feature>
<dbReference type="PANTHER" id="PTHR13131:SF5">
    <property type="entry name" value="CYSTINOSIN"/>
    <property type="match status" value="1"/>
</dbReference>
<dbReference type="GO" id="GO:0015184">
    <property type="term" value="F:L-cystine transmembrane transporter activity"/>
    <property type="evidence" value="ECO:0007669"/>
    <property type="project" value="TreeGrafter"/>
</dbReference>
<sequence length="289" mass="31906">MLQSPHPLADAVVAICGVIYFSAWSLSFYPQLILNYRRKTTTGLSPDFIYLNPIGFLALTIWSWGAYFSPLARTQYAARHNGHAPQIAVADLAFSLHALVISSITLLQVFYYAYRNRNHTETDNDNVSERTRLIPLPHELDGASKSSAPSSSTRPSIPCQIAIAGIVIAGLISGASVWAGRTEWLDWLYFASSVKLFVTLIKYVPQVILNTHLRSIEGFAIENILLDLTGSIFSFAQLVIASVFIEQDPSGIIANPAKLGLSLIALSFDLVFIVQNYWLYPGKRIEGVV</sequence>
<dbReference type="AlphaFoldDB" id="A0A427XY71"/>
<evidence type="ECO:0000256" key="2">
    <source>
        <dbReference type="ARBA" id="ARBA00022448"/>
    </source>
</evidence>
<evidence type="ECO:0000313" key="9">
    <source>
        <dbReference type="Proteomes" id="UP000279259"/>
    </source>
</evidence>
<evidence type="ECO:0000256" key="1">
    <source>
        <dbReference type="ARBA" id="ARBA00004127"/>
    </source>
</evidence>
<dbReference type="Gene3D" id="1.20.1280.290">
    <property type="match status" value="1"/>
</dbReference>
<evidence type="ECO:0000256" key="4">
    <source>
        <dbReference type="ARBA" id="ARBA00022737"/>
    </source>
</evidence>
<proteinExistence type="predicted"/>
<name>A0A427XY71_9TREE</name>